<organism evidence="1 2">
    <name type="scientific">Streptococcus parauberis KRS-02083</name>
    <dbReference type="NCBI Taxonomy" id="1207545"/>
    <lineage>
        <taxon>Bacteria</taxon>
        <taxon>Bacillati</taxon>
        <taxon>Bacillota</taxon>
        <taxon>Bacilli</taxon>
        <taxon>Lactobacillales</taxon>
        <taxon>Streptococcaceae</taxon>
        <taxon>Streptococcus</taxon>
    </lineage>
</organism>
<protein>
    <submittedName>
        <fullName evidence="1">Uncharacterized protein</fullName>
    </submittedName>
</protein>
<reference evidence="1 2" key="1">
    <citation type="journal article" date="2013" name="PLoS ONE">
        <title>Comparative Genomic Characterization of Three Streptococcus parauberis Strains in Fish Pathogen, as Assessed by Wide-Genome Analyses.</title>
        <authorList>
            <person name="Nho S.W."/>
            <person name="Hikima J."/>
            <person name="Park S.B."/>
            <person name="Jang H.B."/>
            <person name="Cha I.S."/>
            <person name="Yasuike M."/>
            <person name="Nakamura Y."/>
            <person name="Fujiwara A."/>
            <person name="Sano M."/>
            <person name="Kanai K."/>
            <person name="Kondo H."/>
            <person name="Hirono I."/>
            <person name="Takeyama H."/>
            <person name="Aoki T."/>
            <person name="Jung T.S."/>
        </authorList>
    </citation>
    <scope>NUCLEOTIDE SEQUENCE [LARGE SCALE GENOMIC DNA]</scope>
    <source>
        <strain evidence="1 2">KRS-02083</strain>
    </source>
</reference>
<sequence length="119" mass="13824">MNTETQILATTILSVAEGTDKYDYVSSVYPKTGKLIESFIEENKKHEMVEDEDGDYEKTFVGYKNEELDKVLKHLKTSFQKDEVEITRFESQSNKYGKDKIELIKKITKPYALNVEDDD</sequence>
<evidence type="ECO:0000313" key="2">
    <source>
        <dbReference type="Proteomes" id="UP000011769"/>
    </source>
</evidence>
<dbReference type="Proteomes" id="UP000011769">
    <property type="component" value="Unassembled WGS sequence"/>
</dbReference>
<evidence type="ECO:0000313" key="1">
    <source>
        <dbReference type="EMBL" id="EMG26286.1"/>
    </source>
</evidence>
<name>A0ABN0ITR4_9STRE</name>
<proteinExistence type="predicted"/>
<dbReference type="RefSeq" id="WP_004234452.1">
    <property type="nucleotide sequence ID" value="NZ_ALYM01000001.1"/>
</dbReference>
<dbReference type="EMBL" id="ALYM01000001">
    <property type="protein sequence ID" value="EMG26286.1"/>
    <property type="molecule type" value="Genomic_DNA"/>
</dbReference>
<keyword evidence="2" id="KW-1185">Reference proteome</keyword>
<gene>
    <name evidence="1" type="ORF">SPJ1_0248</name>
</gene>
<comment type="caution">
    <text evidence="1">The sequence shown here is derived from an EMBL/GenBank/DDBJ whole genome shotgun (WGS) entry which is preliminary data.</text>
</comment>
<accession>A0ABN0ITR4</accession>